<dbReference type="PANTHER" id="PTHR20941">
    <property type="entry name" value="FOLATE SYNTHESIS PROTEINS"/>
    <property type="match status" value="1"/>
</dbReference>
<comment type="pathway">
    <text evidence="3 12">Cofactor biosynthesis; tetrahydrofolate biosynthesis; 7,8-dihydrofolate from 2-amino-4-hydroxy-6-hydroxymethyl-7,8-dihydropteridine diphosphate and 4-aminobenzoate: step 1/2.</text>
</comment>
<dbReference type="PANTHER" id="PTHR20941:SF1">
    <property type="entry name" value="FOLIC ACID SYNTHESIS PROTEIN FOL1"/>
    <property type="match status" value="1"/>
</dbReference>
<evidence type="ECO:0000256" key="3">
    <source>
        <dbReference type="ARBA" id="ARBA00004763"/>
    </source>
</evidence>
<gene>
    <name evidence="14" type="primary">folP</name>
    <name evidence="14" type="ORF">GCM10011333_00450</name>
</gene>
<dbReference type="InterPro" id="IPR006390">
    <property type="entry name" value="DHP_synth_dom"/>
</dbReference>
<evidence type="ECO:0000256" key="1">
    <source>
        <dbReference type="ARBA" id="ARBA00000012"/>
    </source>
</evidence>
<evidence type="ECO:0000256" key="4">
    <source>
        <dbReference type="ARBA" id="ARBA00009503"/>
    </source>
</evidence>
<dbReference type="EMBL" id="BMFY01000001">
    <property type="protein sequence ID" value="GGA01853.1"/>
    <property type="molecule type" value="Genomic_DNA"/>
</dbReference>
<dbReference type="UniPathway" id="UPA00077">
    <property type="reaction ID" value="UER00156"/>
</dbReference>
<dbReference type="PROSITE" id="PS50972">
    <property type="entry name" value="PTERIN_BINDING"/>
    <property type="match status" value="1"/>
</dbReference>
<comment type="similarity">
    <text evidence="4 12">Belongs to the DHPS family.</text>
</comment>
<keyword evidence="7 12" id="KW-0808">Transferase</keyword>
<keyword evidence="15" id="KW-1185">Reference proteome</keyword>
<evidence type="ECO:0000256" key="12">
    <source>
        <dbReference type="RuleBase" id="RU361205"/>
    </source>
</evidence>
<dbReference type="Gene3D" id="3.20.20.20">
    <property type="entry name" value="Dihydropteroate synthase-like"/>
    <property type="match status" value="1"/>
</dbReference>
<dbReference type="CDD" id="cd00739">
    <property type="entry name" value="DHPS"/>
    <property type="match status" value="1"/>
</dbReference>
<dbReference type="InterPro" id="IPR011005">
    <property type="entry name" value="Dihydropteroate_synth-like_sf"/>
</dbReference>
<organism evidence="14 15">
    <name type="scientific">Sediminivirga luteola</name>
    <dbReference type="NCBI Taxonomy" id="1774748"/>
    <lineage>
        <taxon>Bacteria</taxon>
        <taxon>Bacillati</taxon>
        <taxon>Actinomycetota</taxon>
        <taxon>Actinomycetes</taxon>
        <taxon>Micrococcales</taxon>
        <taxon>Brevibacteriaceae</taxon>
        <taxon>Sediminivirga</taxon>
    </lineage>
</organism>
<dbReference type="SUPFAM" id="SSF51717">
    <property type="entry name" value="Dihydropteroate synthetase-like"/>
    <property type="match status" value="1"/>
</dbReference>
<dbReference type="EC" id="2.5.1.15" evidence="5 12"/>
<dbReference type="AlphaFoldDB" id="A0A8J2XJH5"/>
<dbReference type="InterPro" id="IPR000489">
    <property type="entry name" value="Pterin-binding_dom"/>
</dbReference>
<keyword evidence="10 12" id="KW-0289">Folate biosynthesis</keyword>
<evidence type="ECO:0000256" key="5">
    <source>
        <dbReference type="ARBA" id="ARBA00012458"/>
    </source>
</evidence>
<evidence type="ECO:0000256" key="8">
    <source>
        <dbReference type="ARBA" id="ARBA00022723"/>
    </source>
</evidence>
<dbReference type="FunFam" id="3.20.20.20:FF:000006">
    <property type="entry name" value="Dihydropteroate synthase"/>
    <property type="match status" value="1"/>
</dbReference>
<protein>
    <recommendedName>
        <fullName evidence="6 12">Dihydropteroate synthase</fullName>
        <shortName evidence="12">DHPS</shortName>
        <ecNumber evidence="5 12">2.5.1.15</ecNumber>
    </recommendedName>
    <alternativeName>
        <fullName evidence="11 12">Dihydropteroate pyrophosphorylase</fullName>
    </alternativeName>
</protein>
<dbReference type="Pfam" id="PF00809">
    <property type="entry name" value="Pterin_bind"/>
    <property type="match status" value="1"/>
</dbReference>
<evidence type="ECO:0000256" key="6">
    <source>
        <dbReference type="ARBA" id="ARBA00016919"/>
    </source>
</evidence>
<dbReference type="NCBIfam" id="TIGR01496">
    <property type="entry name" value="DHPS"/>
    <property type="match status" value="1"/>
</dbReference>
<dbReference type="GO" id="GO:0004156">
    <property type="term" value="F:dihydropteroate synthase activity"/>
    <property type="evidence" value="ECO:0007669"/>
    <property type="project" value="UniProtKB-EC"/>
</dbReference>
<dbReference type="Proteomes" id="UP000616114">
    <property type="component" value="Unassembled WGS sequence"/>
</dbReference>
<dbReference type="GO" id="GO:0046654">
    <property type="term" value="P:tetrahydrofolate biosynthetic process"/>
    <property type="evidence" value="ECO:0007669"/>
    <property type="project" value="UniProtKB-UniPathway"/>
</dbReference>
<keyword evidence="9 12" id="KW-0460">Magnesium</keyword>
<evidence type="ECO:0000256" key="10">
    <source>
        <dbReference type="ARBA" id="ARBA00022909"/>
    </source>
</evidence>
<proteinExistence type="inferred from homology"/>
<dbReference type="PROSITE" id="PS00793">
    <property type="entry name" value="DHPS_2"/>
    <property type="match status" value="1"/>
</dbReference>
<keyword evidence="8 12" id="KW-0479">Metal-binding</keyword>
<comment type="cofactor">
    <cofactor evidence="2 12">
        <name>Mg(2+)</name>
        <dbReference type="ChEBI" id="CHEBI:18420"/>
    </cofactor>
</comment>
<dbReference type="InterPro" id="IPR045031">
    <property type="entry name" value="DHP_synth-like"/>
</dbReference>
<evidence type="ECO:0000256" key="7">
    <source>
        <dbReference type="ARBA" id="ARBA00022679"/>
    </source>
</evidence>
<reference evidence="14" key="1">
    <citation type="journal article" date="2014" name="Int. J. Syst. Evol. Microbiol.">
        <title>Complete genome sequence of Corynebacterium casei LMG S-19264T (=DSM 44701T), isolated from a smear-ripened cheese.</title>
        <authorList>
            <consortium name="US DOE Joint Genome Institute (JGI-PGF)"/>
            <person name="Walter F."/>
            <person name="Albersmeier A."/>
            <person name="Kalinowski J."/>
            <person name="Ruckert C."/>
        </authorList>
    </citation>
    <scope>NUCLEOTIDE SEQUENCE</scope>
    <source>
        <strain evidence="14">CGMCC 1.12785</strain>
    </source>
</reference>
<evidence type="ECO:0000313" key="14">
    <source>
        <dbReference type="EMBL" id="GGA01853.1"/>
    </source>
</evidence>
<sequence length="296" mass="30870">MNADWVPPGGAGPAPAGTRIMGVLNVTPDSFSDGGRYFEVGKAIEHGLSLARAGADIIDVGGESTRPGAARVEEDEELRRVVPVVRELAEQGLVISVDTMRVRVAEAALEAGAAIINDVSAGQAEAGMLGLAAQAQAPIVLMHWRGHSAGMQQRAVYQDVVAEVLAELRQRVQAAVGAGVAESQIILDPGIGFAKTAEHNWRLLAAQEALAGLGYKVLIAASRKRFLRTLVSPSAPDEAAEPELDQATAALTAFAVARGAWAVRVHDPRSSRIAADVAAALAAHAPADVPLRLEEE</sequence>
<dbReference type="RefSeq" id="WP_229744825.1">
    <property type="nucleotide sequence ID" value="NZ_BMFY01000001.1"/>
</dbReference>
<name>A0A8J2XJH5_9MICO</name>
<evidence type="ECO:0000313" key="15">
    <source>
        <dbReference type="Proteomes" id="UP000616114"/>
    </source>
</evidence>
<dbReference type="GO" id="GO:0046872">
    <property type="term" value="F:metal ion binding"/>
    <property type="evidence" value="ECO:0007669"/>
    <property type="project" value="UniProtKB-KW"/>
</dbReference>
<evidence type="ECO:0000256" key="2">
    <source>
        <dbReference type="ARBA" id="ARBA00001946"/>
    </source>
</evidence>
<evidence type="ECO:0000256" key="11">
    <source>
        <dbReference type="ARBA" id="ARBA00030193"/>
    </source>
</evidence>
<reference evidence="14" key="2">
    <citation type="submission" date="2020-09" db="EMBL/GenBank/DDBJ databases">
        <authorList>
            <person name="Sun Q."/>
            <person name="Zhou Y."/>
        </authorList>
    </citation>
    <scope>NUCLEOTIDE SEQUENCE</scope>
    <source>
        <strain evidence="14">CGMCC 1.12785</strain>
    </source>
</reference>
<comment type="caution">
    <text evidence="14">The sequence shown here is derived from an EMBL/GenBank/DDBJ whole genome shotgun (WGS) entry which is preliminary data.</text>
</comment>
<accession>A0A8J2XJH5</accession>
<comment type="catalytic activity">
    <reaction evidence="1">
        <text>(7,8-dihydropterin-6-yl)methyl diphosphate + 4-aminobenzoate = 7,8-dihydropteroate + diphosphate</text>
        <dbReference type="Rhea" id="RHEA:19949"/>
        <dbReference type="ChEBI" id="CHEBI:17836"/>
        <dbReference type="ChEBI" id="CHEBI:17839"/>
        <dbReference type="ChEBI" id="CHEBI:33019"/>
        <dbReference type="ChEBI" id="CHEBI:72950"/>
        <dbReference type="EC" id="2.5.1.15"/>
    </reaction>
</comment>
<dbReference type="PROSITE" id="PS00792">
    <property type="entry name" value="DHPS_1"/>
    <property type="match status" value="1"/>
</dbReference>
<dbReference type="GO" id="GO:0046656">
    <property type="term" value="P:folic acid biosynthetic process"/>
    <property type="evidence" value="ECO:0007669"/>
    <property type="project" value="UniProtKB-KW"/>
</dbReference>
<feature type="domain" description="Pterin-binding" evidence="13">
    <location>
        <begin position="18"/>
        <end position="276"/>
    </location>
</feature>
<dbReference type="GO" id="GO:0005829">
    <property type="term" value="C:cytosol"/>
    <property type="evidence" value="ECO:0007669"/>
    <property type="project" value="TreeGrafter"/>
</dbReference>
<evidence type="ECO:0000256" key="9">
    <source>
        <dbReference type="ARBA" id="ARBA00022842"/>
    </source>
</evidence>
<evidence type="ECO:0000259" key="13">
    <source>
        <dbReference type="PROSITE" id="PS50972"/>
    </source>
</evidence>
<comment type="function">
    <text evidence="12">Catalyzes the condensation of para-aminobenzoate (pABA) with 6-hydroxymethyl-7,8-dihydropterin diphosphate (DHPt-PP) to form 7,8-dihydropteroate (H2Pte), the immediate precursor of folate derivatives.</text>
</comment>